<gene>
    <name evidence="1" type="ORF">FQN05_07440</name>
</gene>
<sequence length="90" mass="10075">MTIALSRRKTYLSIGDVMATIPRSPWLDGMAATPQKMISHERYVDLASAAKWSQLLERAGHKESAQGLTSLLSWTSKEVEEIRTTGNERL</sequence>
<comment type="caution">
    <text evidence="1">The sequence shown here is derived from an EMBL/GenBank/DDBJ whole genome shotgun (WGS) entry which is preliminary data.</text>
</comment>
<evidence type="ECO:0000313" key="1">
    <source>
        <dbReference type="EMBL" id="TVU83312.1"/>
    </source>
</evidence>
<protein>
    <submittedName>
        <fullName evidence="1">Uncharacterized protein</fullName>
    </submittedName>
</protein>
<reference evidence="1 2" key="1">
    <citation type="submission" date="2019-07" db="EMBL/GenBank/DDBJ databases">
        <title>Draft genome of C. aurimucosum strain 15-4290.</title>
        <authorList>
            <person name="Pacheco L.G.C."/>
            <person name="Aguiar E.R.G.R."/>
            <person name="Navas J."/>
            <person name="Santos C.S."/>
            <person name="Rocha D.J.P.G."/>
        </authorList>
    </citation>
    <scope>NUCLEOTIDE SEQUENCE [LARGE SCALE GENOMIC DNA]</scope>
    <source>
        <strain evidence="1 2">15-4290</strain>
    </source>
</reference>
<proteinExistence type="predicted"/>
<dbReference type="RefSeq" id="WP_158381665.1">
    <property type="nucleotide sequence ID" value="NZ_VMTX01000009.1"/>
</dbReference>
<organism evidence="1 2">
    <name type="scientific">Corynebacterium aurimucosum</name>
    <dbReference type="NCBI Taxonomy" id="169292"/>
    <lineage>
        <taxon>Bacteria</taxon>
        <taxon>Bacillati</taxon>
        <taxon>Actinomycetota</taxon>
        <taxon>Actinomycetes</taxon>
        <taxon>Mycobacteriales</taxon>
        <taxon>Corynebacteriaceae</taxon>
        <taxon>Corynebacterium</taxon>
    </lineage>
</organism>
<dbReference type="EMBL" id="VMTX01000009">
    <property type="protein sequence ID" value="TVU83312.1"/>
    <property type="molecule type" value="Genomic_DNA"/>
</dbReference>
<accession>A0A558IQ10</accession>
<dbReference type="AlphaFoldDB" id="A0A558IQ10"/>
<evidence type="ECO:0000313" key="2">
    <source>
        <dbReference type="Proteomes" id="UP000320648"/>
    </source>
</evidence>
<dbReference type="Proteomes" id="UP000320648">
    <property type="component" value="Unassembled WGS sequence"/>
</dbReference>
<name>A0A558IQ10_9CORY</name>